<dbReference type="AlphaFoldDB" id="A0A1F6W549"/>
<gene>
    <name evidence="2" type="ORF">A3B85_00130</name>
</gene>
<feature type="transmembrane region" description="Helical" evidence="1">
    <location>
        <begin position="16"/>
        <end position="34"/>
    </location>
</feature>
<keyword evidence="1" id="KW-0812">Transmembrane</keyword>
<dbReference type="EMBL" id="MFUA01000016">
    <property type="protein sequence ID" value="OGI76932.1"/>
    <property type="molecule type" value="Genomic_DNA"/>
</dbReference>
<sequence>MKNHILKLKSTFRGTYFWFFIILLALLFILFFAFPEFFNSEAFYIKNGAVTDSLKNIFKPSISPLDIVAYDKKLNELANNPLSKPPITKIVKDPQTGVEKTITIEPKPVINLWPVKTVYPNAGAILPFNRIVAYYGNLYSKQMGVLGEYSEEEMLAKLGAEAQKWIIADPSTPIVPALHYIAVVAQNSPGADGKYRFRMPDSEIDKVLAMAAKIPARNTSDIADARPHDSLQRVGQAGGNALVFLDIQVGFSTIQTELPLLEKYLKLPNVHVGIDPEFSMKGSIRPGKIVGTYDATDINFTTNYLAKIVKENNLTPKILVIHRYTEKMVTNYQEIKPLPEVQIVMHMDGWGGMAKKLNTYQQFIYKEPVQFTGFKLFYKNDILTPGTALMTPGDLLKLNPQPIYIQYQ</sequence>
<evidence type="ECO:0000313" key="2">
    <source>
        <dbReference type="EMBL" id="OGI76932.1"/>
    </source>
</evidence>
<accession>A0A1F6W549</accession>
<organism evidence="2 3">
    <name type="scientific">Candidatus Nomurabacteria bacterium RIFCSPHIGHO2_02_FULL_37_13</name>
    <dbReference type="NCBI Taxonomy" id="1801750"/>
    <lineage>
        <taxon>Bacteria</taxon>
        <taxon>Candidatus Nomuraibacteriota</taxon>
    </lineage>
</organism>
<keyword evidence="1" id="KW-1133">Transmembrane helix</keyword>
<evidence type="ECO:0000256" key="1">
    <source>
        <dbReference type="SAM" id="Phobius"/>
    </source>
</evidence>
<dbReference type="Proteomes" id="UP000178374">
    <property type="component" value="Unassembled WGS sequence"/>
</dbReference>
<keyword evidence="1" id="KW-0472">Membrane</keyword>
<dbReference type="STRING" id="1801750.A3B85_00130"/>
<comment type="caution">
    <text evidence="2">The sequence shown here is derived from an EMBL/GenBank/DDBJ whole genome shotgun (WGS) entry which is preliminary data.</text>
</comment>
<name>A0A1F6W549_9BACT</name>
<evidence type="ECO:0000313" key="3">
    <source>
        <dbReference type="Proteomes" id="UP000178374"/>
    </source>
</evidence>
<proteinExistence type="predicted"/>
<reference evidence="2 3" key="1">
    <citation type="journal article" date="2016" name="Nat. Commun.">
        <title>Thousands of microbial genomes shed light on interconnected biogeochemical processes in an aquifer system.</title>
        <authorList>
            <person name="Anantharaman K."/>
            <person name="Brown C.T."/>
            <person name="Hug L.A."/>
            <person name="Sharon I."/>
            <person name="Castelle C.J."/>
            <person name="Probst A.J."/>
            <person name="Thomas B.C."/>
            <person name="Singh A."/>
            <person name="Wilkins M.J."/>
            <person name="Karaoz U."/>
            <person name="Brodie E.L."/>
            <person name="Williams K.H."/>
            <person name="Hubbard S.S."/>
            <person name="Banfield J.F."/>
        </authorList>
    </citation>
    <scope>NUCLEOTIDE SEQUENCE [LARGE SCALE GENOMIC DNA]</scope>
</reference>
<protein>
    <submittedName>
        <fullName evidence="2">Uncharacterized protein</fullName>
    </submittedName>
</protein>